<dbReference type="EMBL" id="AE015927">
    <property type="protein sequence ID" value="AAO35525.1"/>
    <property type="molecule type" value="Genomic_DNA"/>
</dbReference>
<dbReference type="PANTHER" id="PTHR43135">
    <property type="entry name" value="ALPHA-D-RIBOSE 1-METHYLPHOSPHONATE 5-TRIPHOSPHATE DIPHOSPHATASE"/>
    <property type="match status" value="1"/>
</dbReference>
<dbReference type="EC" id="3.1.8.1" evidence="2"/>
<dbReference type="InterPro" id="IPR051781">
    <property type="entry name" value="Metallo-dep_Hydrolase"/>
</dbReference>
<dbReference type="STRING" id="212717.CTC_00933"/>
<dbReference type="Gene3D" id="3.20.20.140">
    <property type="entry name" value="Metal-dependent hydrolases"/>
    <property type="match status" value="1"/>
</dbReference>
<dbReference type="RefSeq" id="WP_011099187.1">
    <property type="nucleotide sequence ID" value="NC_004557.1"/>
</dbReference>
<dbReference type="KEGG" id="ctc:CTC_00933"/>
<evidence type="ECO:0000313" key="2">
    <source>
        <dbReference type="EMBL" id="AAO35525.1"/>
    </source>
</evidence>
<feature type="domain" description="Amidohydrolase-related" evidence="1">
    <location>
        <begin position="54"/>
        <end position="398"/>
    </location>
</feature>
<keyword evidence="3" id="KW-1185">Reference proteome</keyword>
<accession>Q896R5</accession>
<keyword evidence="2" id="KW-0378">Hydrolase</keyword>
<reference evidence="2 3" key="1">
    <citation type="journal article" date="2003" name="Proc. Natl. Acad. Sci. U.S.A.">
        <title>The genome sequence of Clostridium tetani, the causative agent of tetanus disease.</title>
        <authorList>
            <person name="Brueggemann H."/>
            <person name="Baumer S."/>
            <person name="Fricke W.F."/>
            <person name="Wiezer A."/>
            <person name="Liesegang H."/>
            <person name="Decker I."/>
            <person name="Herzberg C."/>
            <person name="Martinez-Arias R."/>
            <person name="Merkl R."/>
            <person name="Henne A."/>
            <person name="Gottschalk G."/>
        </authorList>
    </citation>
    <scope>NUCLEOTIDE SEQUENCE [LARGE SCALE GENOMIC DNA]</scope>
    <source>
        <strain evidence="3">Massachusetts / E88</strain>
    </source>
</reference>
<dbReference type="GO" id="GO:0004063">
    <property type="term" value="F:aryldialkylphosphatase activity"/>
    <property type="evidence" value="ECO:0007669"/>
    <property type="project" value="UniProtKB-EC"/>
</dbReference>
<dbReference type="InterPro" id="IPR057744">
    <property type="entry name" value="OTAase-like"/>
</dbReference>
<dbReference type="AlphaFoldDB" id="Q896R5"/>
<dbReference type="HOGENOM" id="CLU_023620_2_2_9"/>
<dbReference type="GeneID" id="24253344"/>
<dbReference type="SUPFAM" id="SSF51338">
    <property type="entry name" value="Composite domain of metallo-dependent hydrolases"/>
    <property type="match status" value="2"/>
</dbReference>
<name>Q896R5_CLOTE</name>
<evidence type="ECO:0000313" key="3">
    <source>
        <dbReference type="Proteomes" id="UP000001412"/>
    </source>
</evidence>
<dbReference type="Pfam" id="PF01979">
    <property type="entry name" value="Amidohydro_1"/>
    <property type="match status" value="1"/>
</dbReference>
<dbReference type="SUPFAM" id="SSF51556">
    <property type="entry name" value="Metallo-dependent hydrolases"/>
    <property type="match status" value="1"/>
</dbReference>
<organism evidence="2 3">
    <name type="scientific">Clostridium tetani (strain Massachusetts / E88)</name>
    <dbReference type="NCBI Taxonomy" id="212717"/>
    <lineage>
        <taxon>Bacteria</taxon>
        <taxon>Bacillati</taxon>
        <taxon>Bacillota</taxon>
        <taxon>Clostridia</taxon>
        <taxon>Eubacteriales</taxon>
        <taxon>Clostridiaceae</taxon>
        <taxon>Clostridium</taxon>
    </lineage>
</organism>
<dbReference type="CDD" id="cd01299">
    <property type="entry name" value="Met_dep_hydrolase_A"/>
    <property type="match status" value="1"/>
</dbReference>
<dbReference type="Gene3D" id="2.30.40.10">
    <property type="entry name" value="Urease, subunit C, domain 1"/>
    <property type="match status" value="1"/>
</dbReference>
<dbReference type="PANTHER" id="PTHR43135:SF3">
    <property type="entry name" value="ALPHA-D-RIBOSE 1-METHYLPHOSPHONATE 5-TRIPHOSPHATE DIPHOSPHATASE"/>
    <property type="match status" value="1"/>
</dbReference>
<sequence>MSKIAFIGGLLIDGTGKEPIKNSLLLVDNKKIKYAGPMMDVNEEYEKIDITGKIIMPGLIDTHLHFSGNRTDNDTEWVLDPVIQKTIVAVAQAREALEHGLTSVGEISRSGIYIRNMIEEGVIPGPRVVTTGLGFCRTAGHGDSHKLPLDYNNDSHPWAERVDGPWDLRKAIRRRIRENPDAIKIWSTGGGIWRLDAKADLHYCMEEIQAVVDECNMVGLPVWSHAEGYEGALNSCKAGVSAIIHGQELNEECLEIMKEKDITFCPTLQFFYEWFTVYEPPYRAIHDKYPGKNTAEKELNRIIDNLQNANKKGIRITVGSDSFCSSLTPYGEYAITEMYTLNKAGLTKMETILAATKNGAEMLRIDDITGTLEEGKFADLLVLSKNPLEDIHNVNTDNMEIIMKEGAFIKKVNDK</sequence>
<evidence type="ECO:0000259" key="1">
    <source>
        <dbReference type="Pfam" id="PF01979"/>
    </source>
</evidence>
<dbReference type="InterPro" id="IPR006680">
    <property type="entry name" value="Amidohydro-rel"/>
</dbReference>
<dbReference type="GO" id="GO:0016810">
    <property type="term" value="F:hydrolase activity, acting on carbon-nitrogen (but not peptide) bonds"/>
    <property type="evidence" value="ECO:0007669"/>
    <property type="project" value="InterPro"/>
</dbReference>
<gene>
    <name evidence="2" type="ordered locus">CTC_00933</name>
</gene>
<proteinExistence type="predicted"/>
<dbReference type="InterPro" id="IPR011059">
    <property type="entry name" value="Metal-dep_hydrolase_composite"/>
</dbReference>
<protein>
    <submittedName>
        <fullName evidence="2">Parathion hydrolase</fullName>
        <ecNumber evidence="2">3.1.8.1</ecNumber>
    </submittedName>
</protein>
<dbReference type="Proteomes" id="UP000001412">
    <property type="component" value="Chromosome"/>
</dbReference>
<dbReference type="InterPro" id="IPR032466">
    <property type="entry name" value="Metal_Hydrolase"/>
</dbReference>
<dbReference type="OrthoDB" id="9797498at2"/>